<organism evidence="6 7">
    <name type="scientific">Paenibacillus soyae</name>
    <dbReference type="NCBI Taxonomy" id="2969249"/>
    <lineage>
        <taxon>Bacteria</taxon>
        <taxon>Bacillati</taxon>
        <taxon>Bacillota</taxon>
        <taxon>Bacilli</taxon>
        <taxon>Bacillales</taxon>
        <taxon>Paenibacillaceae</taxon>
        <taxon>Paenibacillus</taxon>
    </lineage>
</organism>
<dbReference type="Pfam" id="PF12833">
    <property type="entry name" value="HTH_18"/>
    <property type="match status" value="1"/>
</dbReference>
<dbReference type="GO" id="GO:0003700">
    <property type="term" value="F:DNA-binding transcription factor activity"/>
    <property type="evidence" value="ECO:0007669"/>
    <property type="project" value="InterPro"/>
</dbReference>
<evidence type="ECO:0000256" key="2">
    <source>
        <dbReference type="ARBA" id="ARBA00023125"/>
    </source>
</evidence>
<dbReference type="SUPFAM" id="SSF46689">
    <property type="entry name" value="Homeodomain-like"/>
    <property type="match status" value="2"/>
</dbReference>
<keyword evidence="7" id="KW-1185">Reference proteome</keyword>
<dbReference type="InterPro" id="IPR009057">
    <property type="entry name" value="Homeodomain-like_sf"/>
</dbReference>
<feature type="domain" description="HTH araC/xylS-type" evidence="5">
    <location>
        <begin position="650"/>
        <end position="748"/>
    </location>
</feature>
<reference evidence="6" key="1">
    <citation type="submission" date="2022-08" db="EMBL/GenBank/DDBJ databases">
        <title>The genomic sequence of strain Paenibacillus sp. SCIV0701.</title>
        <authorList>
            <person name="Zhao H."/>
        </authorList>
    </citation>
    <scope>NUCLEOTIDE SEQUENCE</scope>
    <source>
        <strain evidence="6">SCIV0701</strain>
    </source>
</reference>
<dbReference type="PANTHER" id="PTHR43280:SF28">
    <property type="entry name" value="HTH-TYPE TRANSCRIPTIONAL ACTIVATOR RHAS"/>
    <property type="match status" value="1"/>
</dbReference>
<dbReference type="PANTHER" id="PTHR43280">
    <property type="entry name" value="ARAC-FAMILY TRANSCRIPTIONAL REGULATOR"/>
    <property type="match status" value="1"/>
</dbReference>
<keyword evidence="3" id="KW-0804">Transcription</keyword>
<accession>A0A9X2MS06</accession>
<evidence type="ECO:0000256" key="4">
    <source>
        <dbReference type="SAM" id="Phobius"/>
    </source>
</evidence>
<dbReference type="Proteomes" id="UP001141950">
    <property type="component" value="Unassembled WGS sequence"/>
</dbReference>
<dbReference type="RefSeq" id="WP_257451490.1">
    <property type="nucleotide sequence ID" value="NZ_JANIPJ010000024.1"/>
</dbReference>
<dbReference type="InterPro" id="IPR018060">
    <property type="entry name" value="HTH_AraC"/>
</dbReference>
<dbReference type="Gene3D" id="1.10.10.60">
    <property type="entry name" value="Homeodomain-like"/>
    <property type="match status" value="2"/>
</dbReference>
<evidence type="ECO:0000313" key="6">
    <source>
        <dbReference type="EMBL" id="MCR2807223.1"/>
    </source>
</evidence>
<sequence length="756" mass="85500">MGRRLLFRFNTISGNIAFCSLSILLLFALCSGALLFLFQNKLKQKTIDARLAEWNQAAELLDMHIEQLNTALNQIYQDPIVREFNKDNGDSGTHVSSVPGTYRITNVLRATAHNPLLHLEGLIVHYADRGLAVDQNGSSTSADLFERAYASDSYSASFWEEHLNKERFASMLPAASFRNALFPAQKNTVIPLTFSLPGEPYQLIALWNVEETMDAYLFGDNRKEWALRVEDDTGRLLYQSEPLSEAWNREALLSGKAYVLQDNRLLLHVQDDWGRSYYAEVPYDAAEVHAIRLWAILAFALVVLIALASTYWIGKRLKRPALQFIENVQSRSGASPASGGIREFMRLDLFVRELLNEREAARKHMERQRAAMTNFGYIGLLKNMNGLVERWEEWQLEEGAFDVILYDIRLRQEPEALPDNRPEHAVRALNEQIGKTVSAYYPDAHTLLMEPQQLLTVIRNGNSASLTDMLNKLKAGLDLLSRFGFVTIAVSSRFEHASQCHYAYEQVKAMADQAMLLEETQIITKTRMLPEQPRLSDYDAQLLTTYLRKGQDESAVRLLEAALGDMQAACASARQIRSFTEQITIMISAQLDALRGNPDPGALWTLRSLRRKLSSACSLKEYKEWLIQFVAVAGSLLAKTDEAPEDPTVLRIMDIMETKYAEDLSLDYLAAELNMSPTYLSTYLKEKTGVNFIEHLGGIRMAKATELLMDTSLNINDIGRMVGYPNTTSFNRAFKKWHGIAPGEYRKRSDAMGRTG</sequence>
<dbReference type="PROSITE" id="PS00041">
    <property type="entry name" value="HTH_ARAC_FAMILY_1"/>
    <property type="match status" value="1"/>
</dbReference>
<keyword evidence="1" id="KW-0805">Transcription regulation</keyword>
<protein>
    <submittedName>
        <fullName evidence="6">AraC family transcriptional regulator</fullName>
    </submittedName>
</protein>
<evidence type="ECO:0000256" key="3">
    <source>
        <dbReference type="ARBA" id="ARBA00023163"/>
    </source>
</evidence>
<keyword evidence="4" id="KW-0812">Transmembrane</keyword>
<gene>
    <name evidence="6" type="ORF">NQZ67_25380</name>
</gene>
<dbReference type="SMART" id="SM00342">
    <property type="entry name" value="HTH_ARAC"/>
    <property type="match status" value="1"/>
</dbReference>
<evidence type="ECO:0000313" key="7">
    <source>
        <dbReference type="Proteomes" id="UP001141950"/>
    </source>
</evidence>
<dbReference type="AlphaFoldDB" id="A0A9X2MS06"/>
<name>A0A9X2MS06_9BACL</name>
<feature type="transmembrane region" description="Helical" evidence="4">
    <location>
        <begin position="293"/>
        <end position="313"/>
    </location>
</feature>
<dbReference type="InterPro" id="IPR020449">
    <property type="entry name" value="Tscrpt_reg_AraC-type_HTH"/>
</dbReference>
<keyword evidence="2" id="KW-0238">DNA-binding</keyword>
<dbReference type="PROSITE" id="PS01124">
    <property type="entry name" value="HTH_ARAC_FAMILY_2"/>
    <property type="match status" value="1"/>
</dbReference>
<evidence type="ECO:0000256" key="1">
    <source>
        <dbReference type="ARBA" id="ARBA00023015"/>
    </source>
</evidence>
<dbReference type="PRINTS" id="PR00032">
    <property type="entry name" value="HTHARAC"/>
</dbReference>
<keyword evidence="4" id="KW-0472">Membrane</keyword>
<comment type="caution">
    <text evidence="6">The sequence shown here is derived from an EMBL/GenBank/DDBJ whole genome shotgun (WGS) entry which is preliminary data.</text>
</comment>
<dbReference type="GO" id="GO:0043565">
    <property type="term" value="F:sequence-specific DNA binding"/>
    <property type="evidence" value="ECO:0007669"/>
    <property type="project" value="InterPro"/>
</dbReference>
<keyword evidence="4" id="KW-1133">Transmembrane helix</keyword>
<dbReference type="EMBL" id="JANIPJ010000024">
    <property type="protein sequence ID" value="MCR2807223.1"/>
    <property type="molecule type" value="Genomic_DNA"/>
</dbReference>
<proteinExistence type="predicted"/>
<evidence type="ECO:0000259" key="5">
    <source>
        <dbReference type="PROSITE" id="PS01124"/>
    </source>
</evidence>
<dbReference type="InterPro" id="IPR018062">
    <property type="entry name" value="HTH_AraC-typ_CS"/>
</dbReference>